<dbReference type="Proteomes" id="UP000432015">
    <property type="component" value="Unassembled WGS sequence"/>
</dbReference>
<feature type="transmembrane region" description="Helical" evidence="7">
    <location>
        <begin position="580"/>
        <end position="607"/>
    </location>
</feature>
<feature type="transmembrane region" description="Helical" evidence="7">
    <location>
        <begin position="304"/>
        <end position="329"/>
    </location>
</feature>
<proteinExistence type="inferred from homology"/>
<feature type="transmembrane region" description="Helical" evidence="7">
    <location>
        <begin position="178"/>
        <end position="198"/>
    </location>
</feature>
<keyword evidence="5 7" id="KW-1133">Transmembrane helix</keyword>
<feature type="domain" description="SSD" evidence="8">
    <location>
        <begin position="518"/>
        <end position="683"/>
    </location>
</feature>
<comment type="subcellular location">
    <subcellularLocation>
        <location evidence="1">Cell membrane</location>
        <topology evidence="1">Multi-pass membrane protein</topology>
    </subcellularLocation>
</comment>
<feature type="transmembrane region" description="Helical" evidence="7">
    <location>
        <begin position="659"/>
        <end position="684"/>
    </location>
</feature>
<keyword evidence="3" id="KW-1003">Cell membrane</keyword>
<name>A0A7K1KTK7_9ACTN</name>
<dbReference type="InterPro" id="IPR004869">
    <property type="entry name" value="MMPL_dom"/>
</dbReference>
<evidence type="ECO:0000256" key="5">
    <source>
        <dbReference type="ARBA" id="ARBA00022989"/>
    </source>
</evidence>
<evidence type="ECO:0000256" key="1">
    <source>
        <dbReference type="ARBA" id="ARBA00004651"/>
    </source>
</evidence>
<dbReference type="GO" id="GO:0005886">
    <property type="term" value="C:plasma membrane"/>
    <property type="evidence" value="ECO:0007669"/>
    <property type="project" value="UniProtKB-SubCell"/>
</dbReference>
<evidence type="ECO:0000313" key="10">
    <source>
        <dbReference type="Proteomes" id="UP000432015"/>
    </source>
</evidence>
<feature type="transmembrane region" description="Helical" evidence="7">
    <location>
        <begin position="270"/>
        <end position="298"/>
    </location>
</feature>
<keyword evidence="4 7" id="KW-0812">Transmembrane</keyword>
<feature type="transmembrane region" description="Helical" evidence="7">
    <location>
        <begin position="547"/>
        <end position="568"/>
    </location>
</feature>
<feature type="transmembrane region" description="Helical" evidence="7">
    <location>
        <begin position="516"/>
        <end position="535"/>
    </location>
</feature>
<keyword evidence="10" id="KW-1185">Reference proteome</keyword>
<organism evidence="9 10">
    <name type="scientific">Actinomadura litoris</name>
    <dbReference type="NCBI Taxonomy" id="2678616"/>
    <lineage>
        <taxon>Bacteria</taxon>
        <taxon>Bacillati</taxon>
        <taxon>Actinomycetota</taxon>
        <taxon>Actinomycetes</taxon>
        <taxon>Streptosporangiales</taxon>
        <taxon>Thermomonosporaceae</taxon>
        <taxon>Actinomadura</taxon>
    </lineage>
</organism>
<dbReference type="SUPFAM" id="SSF82866">
    <property type="entry name" value="Multidrug efflux transporter AcrB transmembrane domain"/>
    <property type="match status" value="2"/>
</dbReference>
<feature type="domain" description="SSD" evidence="8">
    <location>
        <begin position="195"/>
        <end position="327"/>
    </location>
</feature>
<evidence type="ECO:0000256" key="7">
    <source>
        <dbReference type="SAM" id="Phobius"/>
    </source>
</evidence>
<reference evidence="9 10" key="1">
    <citation type="submission" date="2019-11" db="EMBL/GenBank/DDBJ databases">
        <authorList>
            <person name="Cao P."/>
        </authorList>
    </citation>
    <scope>NUCLEOTIDE SEQUENCE [LARGE SCALE GENOMIC DNA]</scope>
    <source>
        <strain evidence="9 10">NEAU-AAG5</strain>
    </source>
</reference>
<keyword evidence="6 7" id="KW-0472">Membrane</keyword>
<accession>A0A7K1KTK7</accession>
<dbReference type="InterPro" id="IPR000731">
    <property type="entry name" value="SSD"/>
</dbReference>
<feature type="transmembrane region" description="Helical" evidence="7">
    <location>
        <begin position="628"/>
        <end position="647"/>
    </location>
</feature>
<feature type="transmembrane region" description="Helical" evidence="7">
    <location>
        <begin position="231"/>
        <end position="249"/>
    </location>
</feature>
<evidence type="ECO:0000256" key="2">
    <source>
        <dbReference type="ARBA" id="ARBA00010157"/>
    </source>
</evidence>
<dbReference type="EMBL" id="WOFH01000001">
    <property type="protein sequence ID" value="MUN35337.1"/>
    <property type="molecule type" value="Genomic_DNA"/>
</dbReference>
<feature type="transmembrane region" description="Helical" evidence="7">
    <location>
        <begin position="205"/>
        <end position="225"/>
    </location>
</feature>
<feature type="transmembrane region" description="Helical" evidence="7">
    <location>
        <begin position="362"/>
        <end position="380"/>
    </location>
</feature>
<comment type="caution">
    <text evidence="9">The sequence shown here is derived from an EMBL/GenBank/DDBJ whole genome shotgun (WGS) entry which is preliminary data.</text>
</comment>
<dbReference type="Gene3D" id="1.20.1640.10">
    <property type="entry name" value="Multidrug efflux transporter AcrB transmembrane domain"/>
    <property type="match status" value="2"/>
</dbReference>
<dbReference type="InterPro" id="IPR050545">
    <property type="entry name" value="Mycobact_MmpL"/>
</dbReference>
<dbReference type="PROSITE" id="PS50156">
    <property type="entry name" value="SSD"/>
    <property type="match status" value="2"/>
</dbReference>
<evidence type="ECO:0000256" key="6">
    <source>
        <dbReference type="ARBA" id="ARBA00023136"/>
    </source>
</evidence>
<evidence type="ECO:0000313" key="9">
    <source>
        <dbReference type="EMBL" id="MUN35337.1"/>
    </source>
</evidence>
<dbReference type="PANTHER" id="PTHR33406">
    <property type="entry name" value="MEMBRANE PROTEIN MJ1562-RELATED"/>
    <property type="match status" value="1"/>
</dbReference>
<evidence type="ECO:0000259" key="8">
    <source>
        <dbReference type="PROSITE" id="PS50156"/>
    </source>
</evidence>
<dbReference type="RefSeq" id="WP_156214294.1">
    <property type="nucleotide sequence ID" value="NZ_WOFH01000001.1"/>
</dbReference>
<dbReference type="AlphaFoldDB" id="A0A7K1KTK7"/>
<comment type="similarity">
    <text evidence="2">Belongs to the resistance-nodulation-cell division (RND) (TC 2.A.6) family. MmpL subfamily.</text>
</comment>
<evidence type="ECO:0000256" key="3">
    <source>
        <dbReference type="ARBA" id="ARBA00022475"/>
    </source>
</evidence>
<dbReference type="PANTHER" id="PTHR33406:SF11">
    <property type="entry name" value="MEMBRANE PROTEIN SCO6666-RELATED"/>
    <property type="match status" value="1"/>
</dbReference>
<sequence>MATLLHRLGRTAFRCRLRFLTGWLALLFLVGGAFAAYGSHLDSEATIPGSESQEGIDLLERSLPEATGVTAQLVFAAPPGKTVDDPAHKARIRDAVREARSAPQVAEVTDPFKTGSISADRRTALAQVLYPIKRDVLEDSSVTALEDIAATARSGGLRAEVGGTVYSTAGMEAGVGEAIGVGVALVVLVLTFGSLLAAGLTLLTAVAGLAIGLLGLMLVSNVATISDTAPSLALMVGLAVGIDYTLFIGSRHRSQLAEGMAAEESAARAVATAGGAVVFAGLTVIVALAGLSVVGIPFLTVMGLAAALTVLMAVAAAITLFPALLGLAGERLRPRPGSRAGRPGRAGAGGLRWARLVTRRPLVTIPVVLLALGAMALPALRLDLAMPDNGTADPASTQRKAYDLISDAFGPGSNGRLLILVQTRGGDPVRAADRVAGGLDIRGVKSIGDPERGGDGRTAVVNLVPEQGPRSEATQGLVRRIRARTPALGAAADARVLVTGSTPAAIDVSDRLRDSLPPFTAVVVGLSLLLLLLVFRSVLVPIKAAAGFLLSAGAAFGAVVAVFQWGWLARLFGVATTGPVFSFMPIVVIAVLFGLAMDYQVFLVSRIREEHVHTGRPREAVLTGARHTGRVITAAALIMFAVFASFVTTDDLTLKPIALGLAAGVLADAFLVRMTLVPAVLALTGKAAWWIPRRLDRILPDLDIEGARLGRPAAHADPAAEPVAPSR</sequence>
<evidence type="ECO:0000256" key="4">
    <source>
        <dbReference type="ARBA" id="ARBA00022692"/>
    </source>
</evidence>
<protein>
    <submittedName>
        <fullName evidence="9">MMPL family transporter</fullName>
    </submittedName>
</protein>
<dbReference type="Pfam" id="PF03176">
    <property type="entry name" value="MMPL"/>
    <property type="match status" value="2"/>
</dbReference>
<gene>
    <name evidence="9" type="ORF">GNZ18_01780</name>
</gene>